<reference evidence="1 2" key="1">
    <citation type="journal article" date="2021" name="Commun. Biol.">
        <title>The genome of Shorea leprosula (Dipterocarpaceae) highlights the ecological relevance of drought in aseasonal tropical rainforests.</title>
        <authorList>
            <person name="Ng K.K.S."/>
            <person name="Kobayashi M.J."/>
            <person name="Fawcett J.A."/>
            <person name="Hatakeyama M."/>
            <person name="Paape T."/>
            <person name="Ng C.H."/>
            <person name="Ang C.C."/>
            <person name="Tnah L.H."/>
            <person name="Lee C.T."/>
            <person name="Nishiyama T."/>
            <person name="Sese J."/>
            <person name="O'Brien M.J."/>
            <person name="Copetti D."/>
            <person name="Mohd Noor M.I."/>
            <person name="Ong R.C."/>
            <person name="Putra M."/>
            <person name="Sireger I.Z."/>
            <person name="Indrioko S."/>
            <person name="Kosugi Y."/>
            <person name="Izuno A."/>
            <person name="Isagi Y."/>
            <person name="Lee S.L."/>
            <person name="Shimizu K.K."/>
        </authorList>
    </citation>
    <scope>NUCLEOTIDE SEQUENCE [LARGE SCALE GENOMIC DNA]</scope>
    <source>
        <strain evidence="1">214</strain>
    </source>
</reference>
<dbReference type="AlphaFoldDB" id="A0AAV5HJL8"/>
<accession>A0AAV5HJL8</accession>
<evidence type="ECO:0000313" key="2">
    <source>
        <dbReference type="Proteomes" id="UP001054252"/>
    </source>
</evidence>
<comment type="caution">
    <text evidence="1">The sequence shown here is derived from an EMBL/GenBank/DDBJ whole genome shotgun (WGS) entry which is preliminary data.</text>
</comment>
<keyword evidence="2" id="KW-1185">Reference proteome</keyword>
<gene>
    <name evidence="1" type="ORF">SLEP1_g548</name>
</gene>
<proteinExistence type="predicted"/>
<organism evidence="1 2">
    <name type="scientific">Rubroshorea leprosula</name>
    <dbReference type="NCBI Taxonomy" id="152421"/>
    <lineage>
        <taxon>Eukaryota</taxon>
        <taxon>Viridiplantae</taxon>
        <taxon>Streptophyta</taxon>
        <taxon>Embryophyta</taxon>
        <taxon>Tracheophyta</taxon>
        <taxon>Spermatophyta</taxon>
        <taxon>Magnoliopsida</taxon>
        <taxon>eudicotyledons</taxon>
        <taxon>Gunneridae</taxon>
        <taxon>Pentapetalae</taxon>
        <taxon>rosids</taxon>
        <taxon>malvids</taxon>
        <taxon>Malvales</taxon>
        <taxon>Dipterocarpaceae</taxon>
        <taxon>Rubroshorea</taxon>
    </lineage>
</organism>
<evidence type="ECO:0000313" key="1">
    <source>
        <dbReference type="EMBL" id="GKU85952.1"/>
    </source>
</evidence>
<name>A0AAV5HJL8_9ROSI</name>
<sequence>MKGQILDLCCPPKCLTTILGYDLPALKLLDLPLIDACANSVKFATVSYP</sequence>
<dbReference type="Proteomes" id="UP001054252">
    <property type="component" value="Unassembled WGS sequence"/>
</dbReference>
<dbReference type="EMBL" id="BPVZ01000001">
    <property type="protein sequence ID" value="GKU85952.1"/>
    <property type="molecule type" value="Genomic_DNA"/>
</dbReference>
<protein>
    <submittedName>
        <fullName evidence="1">Uncharacterized protein</fullName>
    </submittedName>
</protein>